<reference evidence="2" key="1">
    <citation type="submission" date="2021-03" db="EMBL/GenBank/DDBJ databases">
        <title>Genome of Cognatishimia sp. F0-27.</title>
        <authorList>
            <person name="Ping X."/>
        </authorList>
    </citation>
    <scope>NUCLEOTIDE SEQUENCE [LARGE SCALE GENOMIC DNA]</scope>
    <source>
        <strain evidence="2">E313</strain>
    </source>
</reference>
<dbReference type="EMBL" id="JAFMPT010000001">
    <property type="protein sequence ID" value="MCC1483064.1"/>
    <property type="molecule type" value="Genomic_DNA"/>
</dbReference>
<accession>A0ABS8EIN2</accession>
<name>A0ABS8EIN2_9FLAO</name>
<dbReference type="Proteomes" id="UP000778797">
    <property type="component" value="Unassembled WGS sequence"/>
</dbReference>
<dbReference type="Pfam" id="PF19765">
    <property type="entry name" value="DUF6252"/>
    <property type="match status" value="1"/>
</dbReference>
<evidence type="ECO:0000313" key="2">
    <source>
        <dbReference type="Proteomes" id="UP000778797"/>
    </source>
</evidence>
<comment type="caution">
    <text evidence="1">The sequence shown here is derived from an EMBL/GenBank/DDBJ whole genome shotgun (WGS) entry which is preliminary data.</text>
</comment>
<gene>
    <name evidence="1" type="ORF">J1C55_00545</name>
</gene>
<keyword evidence="2" id="KW-1185">Reference proteome</keyword>
<evidence type="ECO:0000313" key="1">
    <source>
        <dbReference type="EMBL" id="MCC1483064.1"/>
    </source>
</evidence>
<reference evidence="2" key="2">
    <citation type="submission" date="2023-07" db="EMBL/GenBank/DDBJ databases">
        <title>Genome of Winogradskyella sp. E313.</title>
        <authorList>
            <person name="Zhou Y."/>
        </authorList>
    </citation>
    <scope>NUCLEOTIDE SEQUENCE [LARGE SCALE GENOMIC DNA]</scope>
    <source>
        <strain evidence="2">E313</strain>
    </source>
</reference>
<protein>
    <submittedName>
        <fullName evidence="1">Uncharacterized protein</fullName>
    </submittedName>
</protein>
<dbReference type="RefSeq" id="WP_227475480.1">
    <property type="nucleotide sequence ID" value="NZ_JAFMPT010000001.1"/>
</dbReference>
<organism evidence="1 2">
    <name type="scientific">Winogradskyella immobilis</name>
    <dbReference type="NCBI Taxonomy" id="2816852"/>
    <lineage>
        <taxon>Bacteria</taxon>
        <taxon>Pseudomonadati</taxon>
        <taxon>Bacteroidota</taxon>
        <taxon>Flavobacteriia</taxon>
        <taxon>Flavobacteriales</taxon>
        <taxon>Flavobacteriaceae</taxon>
        <taxon>Winogradskyella</taxon>
    </lineage>
</organism>
<proteinExistence type="predicted"/>
<sequence length="165" mass="18107">MRKNILLIIVVVLLCLGCSDTIEFNNPAFQANREGVTWKADFFAADIDFGKFLFEGRDGIEVLQLIPSDDRRGVYTLGPESESAAIFRDAIGTVFSTANLPDPSITLFPPEGEIVVESLDNSSPMRVTGTFRFTAFSEDGLQSVNFINGVFFRISLDGGLEAIED</sequence>
<dbReference type="InterPro" id="IPR046219">
    <property type="entry name" value="DUF6252"/>
</dbReference>